<proteinExistence type="predicted"/>
<organism evidence="1">
    <name type="scientific">Arion vulgaris</name>
    <dbReference type="NCBI Taxonomy" id="1028688"/>
    <lineage>
        <taxon>Eukaryota</taxon>
        <taxon>Metazoa</taxon>
        <taxon>Spiralia</taxon>
        <taxon>Lophotrochozoa</taxon>
        <taxon>Mollusca</taxon>
        <taxon>Gastropoda</taxon>
        <taxon>Heterobranchia</taxon>
        <taxon>Euthyneura</taxon>
        <taxon>Panpulmonata</taxon>
        <taxon>Eupulmonata</taxon>
        <taxon>Stylommatophora</taxon>
        <taxon>Helicina</taxon>
        <taxon>Arionoidea</taxon>
        <taxon>Arionidae</taxon>
        <taxon>Arion</taxon>
    </lineage>
</organism>
<sequence length="70" mass="8281">MFHLGTIRTSRVVHTQQDDIKITMKLTSGFVNIPRNDKVDKLATKKYDTTNTRTINHRNNTPHRQTHFYK</sequence>
<evidence type="ECO:0000313" key="1">
    <source>
        <dbReference type="EMBL" id="CEK93435.1"/>
    </source>
</evidence>
<dbReference type="EMBL" id="HACG01046570">
    <property type="protein sequence ID" value="CEK93435.1"/>
    <property type="molecule type" value="Transcribed_RNA"/>
</dbReference>
<accession>A0A0B7BMU5</accession>
<protein>
    <submittedName>
        <fullName evidence="1">Uncharacterized protein</fullName>
    </submittedName>
</protein>
<name>A0A0B7BMU5_9EUPU</name>
<dbReference type="AlphaFoldDB" id="A0A0B7BMU5"/>
<gene>
    <name evidence="1" type="primary">ORF195324</name>
</gene>
<reference evidence="1" key="1">
    <citation type="submission" date="2014-12" db="EMBL/GenBank/DDBJ databases">
        <title>Insight into the proteome of Arion vulgaris.</title>
        <authorList>
            <person name="Aradska J."/>
            <person name="Bulat T."/>
            <person name="Smidak R."/>
            <person name="Sarate P."/>
            <person name="Gangsoo J."/>
            <person name="Sialana F."/>
            <person name="Bilban M."/>
            <person name="Lubec G."/>
        </authorList>
    </citation>
    <scope>NUCLEOTIDE SEQUENCE</scope>
    <source>
        <tissue evidence="1">Skin</tissue>
    </source>
</reference>